<feature type="compositionally biased region" description="Pro residues" evidence="1">
    <location>
        <begin position="66"/>
        <end position="75"/>
    </location>
</feature>
<evidence type="ECO:0000256" key="1">
    <source>
        <dbReference type="SAM" id="MobiDB-lite"/>
    </source>
</evidence>
<accession>A0A060HU76</accession>
<dbReference type="KEGG" id="nvn:NVIE_2763"/>
<dbReference type="HOGENOM" id="CLU_2504798_0_0_2"/>
<protein>
    <submittedName>
        <fullName evidence="2">Uncharacterized protein</fullName>
    </submittedName>
</protein>
<gene>
    <name evidence="2" type="ORF">NVIE_2763</name>
</gene>
<feature type="region of interest" description="Disordered" evidence="1">
    <location>
        <begin position="36"/>
        <end position="55"/>
    </location>
</feature>
<evidence type="ECO:0000313" key="3">
    <source>
        <dbReference type="Proteomes" id="UP000027093"/>
    </source>
</evidence>
<feature type="compositionally biased region" description="Gly residues" evidence="1">
    <location>
        <begin position="79"/>
        <end position="91"/>
    </location>
</feature>
<dbReference type="EMBL" id="CP007536">
    <property type="protein sequence ID" value="AIC16971.1"/>
    <property type="molecule type" value="Genomic_DNA"/>
</dbReference>
<dbReference type="AlphaFoldDB" id="A0A060HU76"/>
<name>A0A060HU76_9ARCH</name>
<keyword evidence="3" id="KW-1185">Reference proteome</keyword>
<evidence type="ECO:0000313" key="2">
    <source>
        <dbReference type="EMBL" id="AIC16971.1"/>
    </source>
</evidence>
<dbReference type="RefSeq" id="WP_075055623.1">
    <property type="nucleotide sequence ID" value="NZ_CP007536.1"/>
</dbReference>
<dbReference type="STRING" id="926571.NVIE_2763"/>
<organism evidence="2 3">
    <name type="scientific">Nitrososphaera viennensis EN76</name>
    <dbReference type="NCBI Taxonomy" id="926571"/>
    <lineage>
        <taxon>Archaea</taxon>
        <taxon>Nitrososphaerota</taxon>
        <taxon>Nitrososphaeria</taxon>
        <taxon>Nitrososphaerales</taxon>
        <taxon>Nitrososphaeraceae</taxon>
        <taxon>Nitrososphaera</taxon>
    </lineage>
</organism>
<proteinExistence type="predicted"/>
<sequence>MSSLTGNKRAFVLALLAAGFAVASVAIATPVAFAQNVTPPGGNVTPPGNVTGNMTQTAFEANPDQATPPAPPFPLPGGNMTGGNQTGNMTG</sequence>
<dbReference type="PROSITE" id="PS51318">
    <property type="entry name" value="TAT"/>
    <property type="match status" value="1"/>
</dbReference>
<dbReference type="Proteomes" id="UP000027093">
    <property type="component" value="Chromosome"/>
</dbReference>
<dbReference type="InterPro" id="IPR006311">
    <property type="entry name" value="TAT_signal"/>
</dbReference>
<feature type="region of interest" description="Disordered" evidence="1">
    <location>
        <begin position="60"/>
        <end position="91"/>
    </location>
</feature>
<reference evidence="2 3" key="1">
    <citation type="journal article" date="2014" name="Int. J. Syst. Evol. Microbiol.">
        <title>Nitrososphaera viennensis gen. nov., sp. nov., an aerobic and mesophilic, ammonia-oxidizing archaeon from soil and a member of the archaeal phylum Thaumarchaeota.</title>
        <authorList>
            <person name="Stieglmeier M."/>
            <person name="Klingl A."/>
            <person name="Alves R.J."/>
            <person name="Rittmann S.K."/>
            <person name="Melcher M."/>
            <person name="Leisch N."/>
            <person name="Schleper C."/>
        </authorList>
    </citation>
    <scope>NUCLEOTIDE SEQUENCE [LARGE SCALE GENOMIC DNA]</scope>
    <source>
        <strain evidence="2">EN76</strain>
    </source>
</reference>
<dbReference type="GeneID" id="74947936"/>
<feature type="compositionally biased region" description="Low complexity" evidence="1">
    <location>
        <begin position="36"/>
        <end position="53"/>
    </location>
</feature>